<feature type="transmembrane region" description="Helical" evidence="7">
    <location>
        <begin position="236"/>
        <end position="254"/>
    </location>
</feature>
<evidence type="ECO:0000256" key="3">
    <source>
        <dbReference type="ARBA" id="ARBA00022475"/>
    </source>
</evidence>
<dbReference type="GO" id="GO:0055085">
    <property type="term" value="P:transmembrane transport"/>
    <property type="evidence" value="ECO:0007669"/>
    <property type="project" value="InterPro"/>
</dbReference>
<keyword evidence="4 7" id="KW-0812">Transmembrane</keyword>
<evidence type="ECO:0000256" key="1">
    <source>
        <dbReference type="ARBA" id="ARBA00004141"/>
    </source>
</evidence>
<dbReference type="Proteomes" id="UP001150830">
    <property type="component" value="Unassembled WGS sequence"/>
</dbReference>
<dbReference type="AlphaFoldDB" id="A0A9X3ITL1"/>
<evidence type="ECO:0000256" key="5">
    <source>
        <dbReference type="ARBA" id="ARBA00022989"/>
    </source>
</evidence>
<feature type="transmembrane region" description="Helical" evidence="7">
    <location>
        <begin position="6"/>
        <end position="22"/>
    </location>
</feature>
<dbReference type="RefSeq" id="WP_283175217.1">
    <property type="nucleotide sequence ID" value="NZ_JAPNOA010000058.1"/>
</dbReference>
<feature type="transmembrane region" description="Helical" evidence="7">
    <location>
        <begin position="96"/>
        <end position="119"/>
    </location>
</feature>
<feature type="transmembrane region" description="Helical" evidence="7">
    <location>
        <begin position="260"/>
        <end position="279"/>
    </location>
</feature>
<evidence type="ECO:0000256" key="6">
    <source>
        <dbReference type="ARBA" id="ARBA00023136"/>
    </source>
</evidence>
<accession>A0A9X3ITL1</accession>
<comment type="caution">
    <text evidence="8">The sequence shown here is derived from an EMBL/GenBank/DDBJ whole genome shotgun (WGS) entry which is preliminary data.</text>
</comment>
<comment type="subcellular location">
    <subcellularLocation>
        <location evidence="1">Membrane</location>
        <topology evidence="1">Multi-pass membrane protein</topology>
    </subcellularLocation>
</comment>
<feature type="transmembrane region" description="Helical" evidence="7">
    <location>
        <begin position="166"/>
        <end position="185"/>
    </location>
</feature>
<gene>
    <name evidence="8" type="ORF">OUO13_17675</name>
</gene>
<feature type="transmembrane region" description="Helical" evidence="7">
    <location>
        <begin position="205"/>
        <end position="224"/>
    </location>
</feature>
<proteinExistence type="predicted"/>
<evidence type="ECO:0000313" key="9">
    <source>
        <dbReference type="Proteomes" id="UP001150830"/>
    </source>
</evidence>
<keyword evidence="6 7" id="KW-0472">Membrane</keyword>
<keyword evidence="9" id="KW-1185">Reference proteome</keyword>
<dbReference type="InterPro" id="IPR004776">
    <property type="entry name" value="Mem_transp_PIN-like"/>
</dbReference>
<dbReference type="PANTHER" id="PTHR36838:SF1">
    <property type="entry name" value="SLR1864 PROTEIN"/>
    <property type="match status" value="1"/>
</dbReference>
<keyword evidence="3" id="KW-1003">Cell membrane</keyword>
<sequence length="339" mass="35681">MLNVLFVTTPIFILIAIGFLVVKRGILKPSEVPTLGRLVTMVLLPSLIFVSLSQRSFDEVMNGTYLLLYGIGSVGLFMGVLLYCHLKRGQPFVSSTLNALASTCSNSGYIGFPLVTALVGPTATVALALCMIIENAVIIPLALVLAETGQNRKGSVLMSVFKTLALLVKSPVSLSITAGLLASILEIQLPGPLLKAVQMTAGASGALALITIGGMLAGLSLSALKGSMAEILTPAVGKLVLHPLVMMILLLIFPDFDPQLQVAAVAMACSPMLSIYPILSAKYGYDGVAAATLLVGTIASFFTISFAFWLFGATGFLELGTEVFPDWLLGWPRLRGGDM</sequence>
<feature type="transmembrane region" description="Helical" evidence="7">
    <location>
        <begin position="64"/>
        <end position="84"/>
    </location>
</feature>
<evidence type="ECO:0000313" key="8">
    <source>
        <dbReference type="EMBL" id="MCY0967011.1"/>
    </source>
</evidence>
<dbReference type="EMBL" id="JAPNOA010000058">
    <property type="protein sequence ID" value="MCY0967011.1"/>
    <property type="molecule type" value="Genomic_DNA"/>
</dbReference>
<dbReference type="Pfam" id="PF03547">
    <property type="entry name" value="Mem_trans"/>
    <property type="match status" value="1"/>
</dbReference>
<protein>
    <submittedName>
        <fullName evidence="8">AEC family transporter</fullName>
    </submittedName>
</protein>
<evidence type="ECO:0000256" key="2">
    <source>
        <dbReference type="ARBA" id="ARBA00022448"/>
    </source>
</evidence>
<feature type="transmembrane region" description="Helical" evidence="7">
    <location>
        <begin position="125"/>
        <end position="146"/>
    </location>
</feature>
<keyword evidence="2" id="KW-0813">Transport</keyword>
<dbReference type="PANTHER" id="PTHR36838">
    <property type="entry name" value="AUXIN EFFLUX CARRIER FAMILY PROTEIN"/>
    <property type="match status" value="1"/>
</dbReference>
<keyword evidence="5 7" id="KW-1133">Transmembrane helix</keyword>
<evidence type="ECO:0000256" key="7">
    <source>
        <dbReference type="SAM" id="Phobius"/>
    </source>
</evidence>
<feature type="transmembrane region" description="Helical" evidence="7">
    <location>
        <begin position="291"/>
        <end position="311"/>
    </location>
</feature>
<evidence type="ECO:0000256" key="4">
    <source>
        <dbReference type="ARBA" id="ARBA00022692"/>
    </source>
</evidence>
<dbReference type="GO" id="GO:0016020">
    <property type="term" value="C:membrane"/>
    <property type="evidence" value="ECO:0007669"/>
    <property type="project" value="UniProtKB-SubCell"/>
</dbReference>
<organism evidence="8 9">
    <name type="scientific">Parathalassolituus penaei</name>
    <dbReference type="NCBI Taxonomy" id="2997323"/>
    <lineage>
        <taxon>Bacteria</taxon>
        <taxon>Pseudomonadati</taxon>
        <taxon>Pseudomonadota</taxon>
        <taxon>Gammaproteobacteria</taxon>
        <taxon>Oceanospirillales</taxon>
        <taxon>Oceanospirillaceae</taxon>
        <taxon>Parathalassolituus</taxon>
    </lineage>
</organism>
<reference evidence="8" key="1">
    <citation type="submission" date="2022-11" db="EMBL/GenBank/DDBJ databases">
        <title>Parathalassolutuus dongxingensis gen. nov., sp. nov., a novel member of family Oceanospirillaceae isolated from a coastal shrimp pond in Guangxi, China.</title>
        <authorList>
            <person name="Chen H."/>
        </authorList>
    </citation>
    <scope>NUCLEOTIDE SEQUENCE</scope>
    <source>
        <strain evidence="8">G-43</strain>
    </source>
</reference>
<feature type="transmembrane region" description="Helical" evidence="7">
    <location>
        <begin position="34"/>
        <end position="52"/>
    </location>
</feature>
<name>A0A9X3ITL1_9GAMM</name>